<sequence length="596" mass="65438">PPESFVVVTGPHGSGKTKLVELATQDKKYRVVIDANNLASQHSELEQMTLLARQLGWWPVFNSIIGITNTIDLMVTATTGSKAGISATPESQVRRILECLALVLTKIRHSRLDVLIANEKRKRKALLAQESQLAGGSNSNAVSDFGSSTHALSPEEIPVIVLENFMDKDLAFSKIIIEWAASVVEAGLAHCIITTNSISGYHEVQRVESHRAASLISLDDSSPMGAITLLQRQLTPEAPAQVATPDTLDKSDLEAHEKLVAEYQRKLDAVSGDQIAYAASVLGGRLEDLQIFVQKIKAGESMGAAIEDIIQRSITEVRKHAFANDTEIGHSEHTWSPEQFWYLLTELARHESVEYDRMRNSALFAGNDSALLGLAEAQLITMVYDNDRPSRIRPGRPVFYAAFNRIVEDPGFSSTMAIRMHKAFVDLETTKIRKAEEELALLNVFKASTDSFNTLASNLAIIAASRDISGGKGGDGRLSRDKTKAKDGDITQLYPEAYIAQATRSGGYSVNPNSLDDTRKATRANESTQSWLGWLFGRSSSSQNQVPNISGEKQANNAWPTAVPGIPLELHGRVRFLLNVIHSSQQKIDKWDEEIK</sequence>
<comment type="caution">
    <text evidence="1">The sequence shown here is derived from an EMBL/GenBank/DDBJ whole genome shotgun (WGS) entry which is preliminary data.</text>
</comment>
<evidence type="ECO:0000313" key="2">
    <source>
        <dbReference type="Proteomes" id="UP001140096"/>
    </source>
</evidence>
<protein>
    <submittedName>
        <fullName evidence="1">Mitochondrial escape protein 2</fullName>
    </submittedName>
</protein>
<proteinExistence type="predicted"/>
<dbReference type="Proteomes" id="UP001140096">
    <property type="component" value="Unassembled WGS sequence"/>
</dbReference>
<name>A0ACC1L5R3_9FUNG</name>
<feature type="non-terminal residue" evidence="1">
    <location>
        <position position="1"/>
    </location>
</feature>
<reference evidence="1" key="1">
    <citation type="submission" date="2022-07" db="EMBL/GenBank/DDBJ databases">
        <title>Phylogenomic reconstructions and comparative analyses of Kickxellomycotina fungi.</title>
        <authorList>
            <person name="Reynolds N.K."/>
            <person name="Stajich J.E."/>
            <person name="Barry K."/>
            <person name="Grigoriev I.V."/>
            <person name="Crous P."/>
            <person name="Smith M.E."/>
        </authorList>
    </citation>
    <scope>NUCLEOTIDE SEQUENCE</scope>
    <source>
        <strain evidence="1">CBS 102833</strain>
    </source>
</reference>
<keyword evidence="2" id="KW-1185">Reference proteome</keyword>
<organism evidence="1 2">
    <name type="scientific">Coemansia furcata</name>
    <dbReference type="NCBI Taxonomy" id="417177"/>
    <lineage>
        <taxon>Eukaryota</taxon>
        <taxon>Fungi</taxon>
        <taxon>Fungi incertae sedis</taxon>
        <taxon>Zoopagomycota</taxon>
        <taxon>Kickxellomycotina</taxon>
        <taxon>Kickxellomycetes</taxon>
        <taxon>Kickxellales</taxon>
        <taxon>Kickxellaceae</taxon>
        <taxon>Coemansia</taxon>
    </lineage>
</organism>
<gene>
    <name evidence="1" type="primary">YME2_2</name>
    <name evidence="1" type="ORF">H4S07_005040</name>
</gene>
<evidence type="ECO:0000313" key="1">
    <source>
        <dbReference type="EMBL" id="KAJ2801007.1"/>
    </source>
</evidence>
<feature type="non-terminal residue" evidence="1">
    <location>
        <position position="596"/>
    </location>
</feature>
<accession>A0ACC1L5R3</accession>
<dbReference type="EMBL" id="JANBUP010002290">
    <property type="protein sequence ID" value="KAJ2801007.1"/>
    <property type="molecule type" value="Genomic_DNA"/>
</dbReference>